<keyword evidence="2" id="KW-1185">Reference proteome</keyword>
<comment type="caution">
    <text evidence="1">The sequence shown here is derived from an EMBL/GenBank/DDBJ whole genome shotgun (WGS) entry which is preliminary data.</text>
</comment>
<dbReference type="Proteomes" id="UP000325218">
    <property type="component" value="Unassembled WGS sequence"/>
</dbReference>
<proteinExistence type="predicted"/>
<reference evidence="1 2" key="1">
    <citation type="submission" date="2019-08" db="EMBL/GenBank/DDBJ databases">
        <title>Genome sequencing of Paenibacillus faecis DSM 23593(T).</title>
        <authorList>
            <person name="Kook J.-K."/>
            <person name="Park S.-N."/>
            <person name="Lim Y.K."/>
        </authorList>
    </citation>
    <scope>NUCLEOTIDE SEQUENCE [LARGE SCALE GENOMIC DNA]</scope>
    <source>
        <strain evidence="1 2">DSM 23593</strain>
    </source>
</reference>
<accession>A0A5D0CL29</accession>
<evidence type="ECO:0000313" key="1">
    <source>
        <dbReference type="EMBL" id="TYA10240.1"/>
    </source>
</evidence>
<evidence type="ECO:0000313" key="2">
    <source>
        <dbReference type="Proteomes" id="UP000325218"/>
    </source>
</evidence>
<name>A0A5D0CL29_9BACL</name>
<sequence length="261" mass="28963">MNLNKGLCRWTLKFLLTLVLLTAVMPVVGMSTARADGWEEALLTVDTLHDSFSALESLIKLEKLDTQTLRKQNNDRLKAIQTKIKNIDKGKLEQFKASYDQALKKHAPSLEQYKTLTKQAAAARKTKDAKKAALLDLKRNNLKPAVDAAKLDIANRKSALTTAKKQAAAKAKEIRTSLASIQPLKKQIAAENKLINRTNKNKSAAEKLYRAAIKKGNAVMAAAQMTIMYAELGKVNQSQKKIHAWEKQIEGYLKAAESKLP</sequence>
<gene>
    <name evidence="1" type="ORF">FRY98_27035</name>
</gene>
<organism evidence="1 2">
    <name type="scientific">Paenibacillus faecis</name>
    <dbReference type="NCBI Taxonomy" id="862114"/>
    <lineage>
        <taxon>Bacteria</taxon>
        <taxon>Bacillati</taxon>
        <taxon>Bacillota</taxon>
        <taxon>Bacilli</taxon>
        <taxon>Bacillales</taxon>
        <taxon>Paenibacillaceae</taxon>
        <taxon>Paenibacillus</taxon>
    </lineage>
</organism>
<dbReference type="AlphaFoldDB" id="A0A5D0CL29"/>
<protein>
    <recommendedName>
        <fullName evidence="3">Colicin import membrane protein</fullName>
    </recommendedName>
</protein>
<dbReference type="RefSeq" id="WP_148457808.1">
    <property type="nucleotide sequence ID" value="NZ_VSDO01000006.1"/>
</dbReference>
<dbReference type="OrthoDB" id="2666592at2"/>
<evidence type="ECO:0008006" key="3">
    <source>
        <dbReference type="Google" id="ProtNLM"/>
    </source>
</evidence>
<dbReference type="EMBL" id="VSDO01000006">
    <property type="protein sequence ID" value="TYA10240.1"/>
    <property type="molecule type" value="Genomic_DNA"/>
</dbReference>